<dbReference type="GO" id="GO:0006351">
    <property type="term" value="P:DNA-templated transcription"/>
    <property type="evidence" value="ECO:0007669"/>
    <property type="project" value="InterPro"/>
</dbReference>
<proteinExistence type="predicted"/>
<dbReference type="AlphaFoldDB" id="A0AAV5QND0"/>
<evidence type="ECO:0000256" key="2">
    <source>
        <dbReference type="ARBA" id="ARBA00022723"/>
    </source>
</evidence>
<dbReference type="GO" id="GO:0003700">
    <property type="term" value="F:DNA-binding transcription factor activity"/>
    <property type="evidence" value="ECO:0007669"/>
    <property type="project" value="InterPro"/>
</dbReference>
<evidence type="ECO:0000256" key="1">
    <source>
        <dbReference type="ARBA" id="ARBA00004123"/>
    </source>
</evidence>
<dbReference type="GO" id="GO:0008270">
    <property type="term" value="F:zinc ion binding"/>
    <property type="evidence" value="ECO:0007669"/>
    <property type="project" value="InterPro"/>
</dbReference>
<reference evidence="7 8" key="1">
    <citation type="journal article" date="2023" name="Elife">
        <title>Identification of key yeast species and microbe-microbe interactions impacting larval growth of Drosophila in the wild.</title>
        <authorList>
            <person name="Mure A."/>
            <person name="Sugiura Y."/>
            <person name="Maeda R."/>
            <person name="Honda K."/>
            <person name="Sakurai N."/>
            <person name="Takahashi Y."/>
            <person name="Watada M."/>
            <person name="Katoh T."/>
            <person name="Gotoh A."/>
            <person name="Gotoh Y."/>
            <person name="Taniguchi I."/>
            <person name="Nakamura K."/>
            <person name="Hayashi T."/>
            <person name="Katayama T."/>
            <person name="Uemura T."/>
            <person name="Hattori Y."/>
        </authorList>
    </citation>
    <scope>NUCLEOTIDE SEQUENCE [LARGE SCALE GENOMIC DNA]</scope>
    <source>
        <strain evidence="7 8">SC-9</strain>
    </source>
</reference>
<evidence type="ECO:0000313" key="7">
    <source>
        <dbReference type="EMBL" id="GMM35954.1"/>
    </source>
</evidence>
<dbReference type="CDD" id="cd12148">
    <property type="entry name" value="fungal_TF_MHR"/>
    <property type="match status" value="1"/>
</dbReference>
<dbReference type="GO" id="GO:0005634">
    <property type="term" value="C:nucleus"/>
    <property type="evidence" value="ECO:0007669"/>
    <property type="project" value="UniProtKB-SubCell"/>
</dbReference>
<dbReference type="PANTHER" id="PTHR46910">
    <property type="entry name" value="TRANSCRIPTION FACTOR PDR1"/>
    <property type="match status" value="1"/>
</dbReference>
<evidence type="ECO:0000313" key="8">
    <source>
        <dbReference type="Proteomes" id="UP001360560"/>
    </source>
</evidence>
<accession>A0AAV5QND0</accession>
<dbReference type="RefSeq" id="XP_064852950.1">
    <property type="nucleotide sequence ID" value="XM_064996878.1"/>
</dbReference>
<evidence type="ECO:0000256" key="5">
    <source>
        <dbReference type="ARBA" id="ARBA00023242"/>
    </source>
</evidence>
<keyword evidence="4" id="KW-0238">DNA-binding</keyword>
<keyword evidence="5" id="KW-0539">Nucleus</keyword>
<dbReference type="InterPro" id="IPR007219">
    <property type="entry name" value="XnlR_reg_dom"/>
</dbReference>
<dbReference type="GeneID" id="90073929"/>
<evidence type="ECO:0000256" key="4">
    <source>
        <dbReference type="ARBA" id="ARBA00023125"/>
    </source>
</evidence>
<organism evidence="7 8">
    <name type="scientific">Saccharomycopsis crataegensis</name>
    <dbReference type="NCBI Taxonomy" id="43959"/>
    <lineage>
        <taxon>Eukaryota</taxon>
        <taxon>Fungi</taxon>
        <taxon>Dikarya</taxon>
        <taxon>Ascomycota</taxon>
        <taxon>Saccharomycotina</taxon>
        <taxon>Saccharomycetes</taxon>
        <taxon>Saccharomycopsidaceae</taxon>
        <taxon>Saccharomycopsis</taxon>
    </lineage>
</organism>
<protein>
    <recommendedName>
        <fullName evidence="6">Xylanolytic transcriptional activator regulatory domain-containing protein</fullName>
    </recommendedName>
</protein>
<name>A0AAV5QND0_9ASCO</name>
<keyword evidence="8" id="KW-1185">Reference proteome</keyword>
<comment type="subcellular location">
    <subcellularLocation>
        <location evidence="1">Nucleus</location>
    </subcellularLocation>
</comment>
<dbReference type="InterPro" id="IPR050987">
    <property type="entry name" value="AtrR-like"/>
</dbReference>
<keyword evidence="3" id="KW-0862">Zinc</keyword>
<keyword evidence="2" id="KW-0479">Metal-binding</keyword>
<dbReference type="PANTHER" id="PTHR46910:SF3">
    <property type="entry name" value="HALOTOLERANCE PROTEIN 9-RELATED"/>
    <property type="match status" value="1"/>
</dbReference>
<sequence length="662" mass="76655">MLPCINCINYKTVCIYDSETSKSRQNYKTPSIVSKLLSNLSKIGEGDIKNNQSLFSGLDTLNTLLEQSIDKARYKEEDHSPSLSKETLVSKNFRKNRFSKTANGYCIVNSFFGLYSSVSLFSGPGLAWFTDTTMKHNSVYDLNIFSEKELKNSMHSRFMKNLENFEKLNVIWSEFLSLNDVLGFELDEKKFSYLIQKHYSDPNIKCYVSQSVLTSMVNDFFKDRQSCFLQRKFLVLFSFIVSALPLSSSSDQKLQTDCLRICIFIFKRSMFSVKNNIEFLIGLLQLLSCGELKLFPEWFESILAEAIEYAFKLGFNRKELYVGLAETDADLRRSIMWDLYVLDKKNYLFQSRRMYIYDDDISCLYPNSMEAIISIPPQSITTIMQENQLSNYIEYYQIKLAKIVYKIHNEFLSANSSLKLANAETLDKILTEFECLRGSMVLELMPGSKIMKDTFSKQDFWKISSFHLLFFTYILFLISSLKTLPDRKKPQYSVYFHKATGYAMSILQLFLDVKDNNEQQVLPEICGPAVVSAFVLIEKITQSPLDAETPRIIEILLKFRKQLANFSSRSWNHFGQFIDLFLAPTTKIFRELYKDGISNELAKLIDDLLQEIPTADEVQNNPEACGLNNKIENFKEIDFHDHFLSIFESTDPFFFLQPGFEG</sequence>
<dbReference type="EMBL" id="BTFZ01000011">
    <property type="protein sequence ID" value="GMM35954.1"/>
    <property type="molecule type" value="Genomic_DNA"/>
</dbReference>
<dbReference type="Proteomes" id="UP001360560">
    <property type="component" value="Unassembled WGS sequence"/>
</dbReference>
<evidence type="ECO:0000259" key="6">
    <source>
        <dbReference type="Pfam" id="PF04082"/>
    </source>
</evidence>
<dbReference type="Pfam" id="PF04082">
    <property type="entry name" value="Fungal_trans"/>
    <property type="match status" value="1"/>
</dbReference>
<evidence type="ECO:0000256" key="3">
    <source>
        <dbReference type="ARBA" id="ARBA00022833"/>
    </source>
</evidence>
<feature type="domain" description="Xylanolytic transcriptional activator regulatory" evidence="6">
    <location>
        <begin position="277"/>
        <end position="434"/>
    </location>
</feature>
<gene>
    <name evidence="7" type="ORF">DASC09_032790</name>
</gene>
<dbReference type="GO" id="GO:0003677">
    <property type="term" value="F:DNA binding"/>
    <property type="evidence" value="ECO:0007669"/>
    <property type="project" value="UniProtKB-KW"/>
</dbReference>
<comment type="caution">
    <text evidence="7">The sequence shown here is derived from an EMBL/GenBank/DDBJ whole genome shotgun (WGS) entry which is preliminary data.</text>
</comment>